<sequence length="295" mass="31480">MTTIDFVKGHGTQNDFVLVPDHEGRLDLTPQEVTFLADRRAGIGGDGVIRVAPIGAAPDDVREQCPDARWFMDYRNSDGSVAEMCGNGTRVFARYLVDAGLERADVFEIATRAGQKRITRFGDGFATDLGPWRLSREVEAQERGMDSVVQVHGAPDPLPALSLDLGNPHTVVALPPSIDLGALDLTRAPQVDPHPEHGTNVEFVRAIEHAHISMRVHERGVGETLSCGTGAAAAALAIWWWGGRPSDQLDWLVDVPGGRLGVQIAGDRVALSGPAVLVARGTVELPDPVGVSDGA</sequence>
<feature type="binding site" evidence="8">
    <location>
        <position position="14"/>
    </location>
    <ligand>
        <name>substrate</name>
    </ligand>
</feature>
<evidence type="ECO:0000256" key="3">
    <source>
        <dbReference type="ARBA" id="ARBA00013080"/>
    </source>
</evidence>
<feature type="site" description="Could be important to modulate the pK values of the two catalytic cysteine residues" evidence="8">
    <location>
        <position position="169"/>
    </location>
</feature>
<feature type="binding site" evidence="8">
    <location>
        <begin position="86"/>
        <end position="87"/>
    </location>
    <ligand>
        <name>substrate</name>
    </ligand>
</feature>
<dbReference type="NCBIfam" id="TIGR00652">
    <property type="entry name" value="DapF"/>
    <property type="match status" value="1"/>
</dbReference>
<dbReference type="OrthoDB" id="9805408at2"/>
<dbReference type="Pfam" id="PF01678">
    <property type="entry name" value="DAP_epimerase"/>
    <property type="match status" value="2"/>
</dbReference>
<comment type="pathway">
    <text evidence="1 8">Amino-acid biosynthesis; L-lysine biosynthesis via DAP pathway; DL-2,6-diaminopimelate from LL-2,6-diaminopimelate: step 1/1.</text>
</comment>
<dbReference type="AlphaFoldDB" id="A0A542EFK1"/>
<feature type="binding site" evidence="8">
    <location>
        <begin position="228"/>
        <end position="229"/>
    </location>
    <ligand>
        <name>substrate</name>
    </ligand>
</feature>
<dbReference type="EC" id="5.1.1.7" evidence="3 8"/>
<protein>
    <recommendedName>
        <fullName evidence="3 8">Diaminopimelate epimerase</fullName>
        <shortName evidence="8">DAP epimerase</shortName>
        <ecNumber evidence="3 8">5.1.1.7</ecNumber>
    </recommendedName>
    <alternativeName>
        <fullName evidence="8">PLP-independent amino acid racemase</fullName>
    </alternativeName>
</protein>
<keyword evidence="8" id="KW-0963">Cytoplasm</keyword>
<evidence type="ECO:0000256" key="7">
    <source>
        <dbReference type="ARBA" id="ARBA00051712"/>
    </source>
</evidence>
<dbReference type="EMBL" id="VFMO01000001">
    <property type="protein sequence ID" value="TQJ14127.1"/>
    <property type="molecule type" value="Genomic_DNA"/>
</dbReference>
<evidence type="ECO:0000256" key="5">
    <source>
        <dbReference type="ARBA" id="ARBA00023154"/>
    </source>
</evidence>
<feature type="active site" evidence="9">
    <location>
        <position position="85"/>
    </location>
</feature>
<organism evidence="10 11">
    <name type="scientific">Yimella lutea</name>
    <dbReference type="NCBI Taxonomy" id="587872"/>
    <lineage>
        <taxon>Bacteria</taxon>
        <taxon>Bacillati</taxon>
        <taxon>Actinomycetota</taxon>
        <taxon>Actinomycetes</taxon>
        <taxon>Micrococcales</taxon>
        <taxon>Dermacoccaceae</taxon>
        <taxon>Yimella</taxon>
    </lineage>
</organism>
<comment type="caution">
    <text evidence="10">The sequence shown here is derived from an EMBL/GenBank/DDBJ whole genome shotgun (WGS) entry which is preliminary data.</text>
</comment>
<evidence type="ECO:0000256" key="6">
    <source>
        <dbReference type="ARBA" id="ARBA00023235"/>
    </source>
</evidence>
<evidence type="ECO:0000313" key="11">
    <source>
        <dbReference type="Proteomes" id="UP000320806"/>
    </source>
</evidence>
<gene>
    <name evidence="8" type="primary">dapF</name>
    <name evidence="10" type="ORF">FB459_1574</name>
</gene>
<evidence type="ECO:0000256" key="1">
    <source>
        <dbReference type="ARBA" id="ARBA00005196"/>
    </source>
</evidence>
<keyword evidence="11" id="KW-1185">Reference proteome</keyword>
<feature type="binding site" evidence="8">
    <location>
        <position position="76"/>
    </location>
    <ligand>
        <name>substrate</name>
    </ligand>
</feature>
<dbReference type="PANTHER" id="PTHR31689">
    <property type="entry name" value="DIAMINOPIMELATE EPIMERASE, CHLOROPLASTIC"/>
    <property type="match status" value="1"/>
</dbReference>
<dbReference type="RefSeq" id="WP_141928032.1">
    <property type="nucleotide sequence ID" value="NZ_BAABCI010000034.1"/>
</dbReference>
<name>A0A542EFK1_9MICO</name>
<comment type="subunit">
    <text evidence="8">Homodimer.</text>
</comment>
<feature type="binding site" evidence="8">
    <location>
        <begin position="218"/>
        <end position="219"/>
    </location>
    <ligand>
        <name>substrate</name>
    </ligand>
</feature>
<dbReference type="GO" id="GO:0008837">
    <property type="term" value="F:diaminopimelate epimerase activity"/>
    <property type="evidence" value="ECO:0007669"/>
    <property type="project" value="UniProtKB-UniRule"/>
</dbReference>
<comment type="function">
    <text evidence="8">Catalyzes the stereoinversion of LL-2,6-diaminopimelate (L,L-DAP) to meso-diaminopimelate (meso-DAP), a precursor of L-lysine and an essential component of the bacterial peptidoglycan.</text>
</comment>
<dbReference type="PROSITE" id="PS01326">
    <property type="entry name" value="DAP_EPIMERASE"/>
    <property type="match status" value="1"/>
</dbReference>
<dbReference type="Gene3D" id="3.10.310.10">
    <property type="entry name" value="Diaminopimelate Epimerase, Chain A, domain 1"/>
    <property type="match status" value="2"/>
</dbReference>
<feature type="binding site" evidence="8">
    <location>
        <position position="200"/>
    </location>
    <ligand>
        <name>substrate</name>
    </ligand>
</feature>
<keyword evidence="5 8" id="KW-0457">Lysine biosynthesis</keyword>
<evidence type="ECO:0000256" key="4">
    <source>
        <dbReference type="ARBA" id="ARBA00022605"/>
    </source>
</evidence>
<dbReference type="GO" id="GO:0009089">
    <property type="term" value="P:lysine biosynthetic process via diaminopimelate"/>
    <property type="evidence" value="ECO:0007669"/>
    <property type="project" value="UniProtKB-UniRule"/>
</dbReference>
<dbReference type="SUPFAM" id="SSF54506">
    <property type="entry name" value="Diaminopimelate epimerase-like"/>
    <property type="match status" value="2"/>
</dbReference>
<feature type="site" description="Could be important to modulate the pK values of the two catalytic cysteine residues" evidence="8">
    <location>
        <position position="218"/>
    </location>
</feature>
<dbReference type="Proteomes" id="UP000320806">
    <property type="component" value="Unassembled WGS sequence"/>
</dbReference>
<comment type="similarity">
    <text evidence="2 8">Belongs to the diaminopimelate epimerase family.</text>
</comment>
<dbReference type="HAMAP" id="MF_00197">
    <property type="entry name" value="DAP_epimerase"/>
    <property type="match status" value="1"/>
</dbReference>
<feature type="binding site" evidence="8">
    <location>
        <position position="167"/>
    </location>
    <ligand>
        <name>substrate</name>
    </ligand>
</feature>
<reference evidence="10 11" key="1">
    <citation type="submission" date="2019-06" db="EMBL/GenBank/DDBJ databases">
        <title>Sequencing the genomes of 1000 actinobacteria strains.</title>
        <authorList>
            <person name="Klenk H.-P."/>
        </authorList>
    </citation>
    <scope>NUCLEOTIDE SEQUENCE [LARGE SCALE GENOMIC DNA]</scope>
    <source>
        <strain evidence="10 11">DSM 19828</strain>
    </source>
</reference>
<evidence type="ECO:0000313" key="10">
    <source>
        <dbReference type="EMBL" id="TQJ14127.1"/>
    </source>
</evidence>
<keyword evidence="6 8" id="KW-0413">Isomerase</keyword>
<dbReference type="GO" id="GO:0005829">
    <property type="term" value="C:cytosol"/>
    <property type="evidence" value="ECO:0007669"/>
    <property type="project" value="TreeGrafter"/>
</dbReference>
<comment type="caution">
    <text evidence="8">Lacks conserved residue(s) required for the propagation of feature annotation.</text>
</comment>
<dbReference type="PANTHER" id="PTHR31689:SF0">
    <property type="entry name" value="DIAMINOPIMELATE EPIMERASE"/>
    <property type="match status" value="1"/>
</dbReference>
<dbReference type="InterPro" id="IPR018510">
    <property type="entry name" value="DAP_epimerase_AS"/>
</dbReference>
<evidence type="ECO:0000256" key="9">
    <source>
        <dbReference type="PROSITE-ProRule" id="PRU10125"/>
    </source>
</evidence>
<feature type="active site" description="Proton acceptor" evidence="8">
    <location>
        <position position="227"/>
    </location>
</feature>
<feature type="active site" description="Proton donor" evidence="8">
    <location>
        <position position="85"/>
    </location>
</feature>
<dbReference type="InterPro" id="IPR001653">
    <property type="entry name" value="DAP_epimerase_DapF"/>
</dbReference>
<accession>A0A542EFK1</accession>
<keyword evidence="4 8" id="KW-0028">Amino-acid biosynthesis</keyword>
<proteinExistence type="inferred from homology"/>
<comment type="catalytic activity">
    <reaction evidence="7 8">
        <text>(2S,6S)-2,6-diaminopimelate = meso-2,6-diaminopimelate</text>
        <dbReference type="Rhea" id="RHEA:15393"/>
        <dbReference type="ChEBI" id="CHEBI:57609"/>
        <dbReference type="ChEBI" id="CHEBI:57791"/>
        <dbReference type="EC" id="5.1.1.7"/>
    </reaction>
</comment>
<evidence type="ECO:0000256" key="8">
    <source>
        <dbReference type="HAMAP-Rule" id="MF_00197"/>
    </source>
</evidence>
<evidence type="ECO:0000256" key="2">
    <source>
        <dbReference type="ARBA" id="ARBA00010219"/>
    </source>
</evidence>
<comment type="subcellular location">
    <subcellularLocation>
        <location evidence="8">Cytoplasm</location>
    </subcellularLocation>
</comment>
<dbReference type="UniPathway" id="UPA00034">
    <property type="reaction ID" value="UER00025"/>
</dbReference>